<dbReference type="GO" id="GO:0005634">
    <property type="term" value="C:nucleus"/>
    <property type="evidence" value="ECO:0007669"/>
    <property type="project" value="TreeGrafter"/>
</dbReference>
<keyword evidence="5" id="KW-1185">Reference proteome</keyword>
<dbReference type="InterPro" id="IPR051164">
    <property type="entry name" value="NmrA-like_oxidored"/>
</dbReference>
<reference evidence="4 5" key="1">
    <citation type="journal article" date="2018" name="IMA Fungus">
        <title>IMA Genome-F 9: Draft genome sequence of Annulohypoxylon stygium, Aspergillus mulundensis, Berkeleyomyces basicola (syn. Thielaviopsis basicola), Ceratocystis smalleyi, two Cercospora beticola strains, Coleophoma cylindrospora, Fusarium fracticaudum, Phialophora cf. hyalina, and Morchella septimelata.</title>
        <authorList>
            <person name="Wingfield B.D."/>
            <person name="Bills G.F."/>
            <person name="Dong Y."/>
            <person name="Huang W."/>
            <person name="Nel W.J."/>
            <person name="Swalarsk-Parry B.S."/>
            <person name="Vaghefi N."/>
            <person name="Wilken P.M."/>
            <person name="An Z."/>
            <person name="de Beer Z.W."/>
            <person name="De Vos L."/>
            <person name="Chen L."/>
            <person name="Duong T.A."/>
            <person name="Gao Y."/>
            <person name="Hammerbacher A."/>
            <person name="Kikkert J.R."/>
            <person name="Li Y."/>
            <person name="Li H."/>
            <person name="Li K."/>
            <person name="Li Q."/>
            <person name="Liu X."/>
            <person name="Ma X."/>
            <person name="Naidoo K."/>
            <person name="Pethybridge S.J."/>
            <person name="Sun J."/>
            <person name="Steenkamp E.T."/>
            <person name="van der Nest M.A."/>
            <person name="van Wyk S."/>
            <person name="Wingfield M.J."/>
            <person name="Xiong C."/>
            <person name="Yue Q."/>
            <person name="Zhang X."/>
        </authorList>
    </citation>
    <scope>NUCLEOTIDE SEQUENCE [LARGE SCALE GENOMIC DNA]</scope>
    <source>
        <strain evidence="4 5">BP6252</strain>
    </source>
</reference>
<gene>
    <name evidence="4" type="ORF">BP6252_04465</name>
</gene>
<keyword evidence="2" id="KW-0521">NADP</keyword>
<comment type="caution">
    <text evidence="4">The sequence shown here is derived from an EMBL/GenBank/DDBJ whole genome shotgun (WGS) entry which is preliminary data.</text>
</comment>
<dbReference type="PANTHER" id="PTHR42748:SF26">
    <property type="entry name" value="NMRA-LIKE DOMAIN-CONTAINING PROTEIN"/>
    <property type="match status" value="1"/>
</dbReference>
<dbReference type="InterPro" id="IPR008030">
    <property type="entry name" value="NmrA-like"/>
</dbReference>
<dbReference type="Gene3D" id="3.90.25.10">
    <property type="entry name" value="UDP-galactose 4-epimerase, domain 1"/>
    <property type="match status" value="1"/>
</dbReference>
<name>A0A3D8S0J6_9HELO</name>
<proteinExistence type="inferred from homology"/>
<evidence type="ECO:0000256" key="1">
    <source>
        <dbReference type="ARBA" id="ARBA00006328"/>
    </source>
</evidence>
<accession>A0A3D8S0J6</accession>
<dbReference type="EMBL" id="PDLM01000004">
    <property type="protein sequence ID" value="RDW79827.1"/>
    <property type="molecule type" value="Genomic_DNA"/>
</dbReference>
<dbReference type="OrthoDB" id="3358371at2759"/>
<feature type="domain" description="NmrA-like" evidence="3">
    <location>
        <begin position="2"/>
        <end position="314"/>
    </location>
</feature>
<dbReference type="PANTHER" id="PTHR42748">
    <property type="entry name" value="NITROGEN METABOLITE REPRESSION PROTEIN NMRA FAMILY MEMBER"/>
    <property type="match status" value="1"/>
</dbReference>
<dbReference type="Pfam" id="PF05368">
    <property type="entry name" value="NmrA"/>
    <property type="match status" value="1"/>
</dbReference>
<evidence type="ECO:0000313" key="5">
    <source>
        <dbReference type="Proteomes" id="UP000256645"/>
    </source>
</evidence>
<dbReference type="InterPro" id="IPR036291">
    <property type="entry name" value="NAD(P)-bd_dom_sf"/>
</dbReference>
<dbReference type="STRING" id="1849047.A0A3D8S0J6"/>
<dbReference type="Proteomes" id="UP000256645">
    <property type="component" value="Unassembled WGS sequence"/>
</dbReference>
<dbReference type="SUPFAM" id="SSF51735">
    <property type="entry name" value="NAD(P)-binding Rossmann-fold domains"/>
    <property type="match status" value="1"/>
</dbReference>
<dbReference type="Gene3D" id="3.40.50.720">
    <property type="entry name" value="NAD(P)-binding Rossmann-like Domain"/>
    <property type="match status" value="1"/>
</dbReference>
<comment type="similarity">
    <text evidence="1">Belongs to the NmrA-type oxidoreductase family.</text>
</comment>
<sequence>MAKTIVILGVTGTQGGSVATEFLSKGWNVKGITRNTTGAAATALASQGIELISADADKPSSFTNVFSGAHVIFAMTNFWQPFFASFAELSKKSDRATGEHSYAVEVARGKTIVDAAAKALEEEGTLERFIWSSLPPMKKLSGGKYTYIYHFDAKAEVADYIREKQPKLWERTSLLNMGFYTSNMIKYGGLMGVAKDKETGRYMMKKPGKNTAVHPLVVTSDTGKFAELLVRTAPGKNLLACNSMTDYASFIKLWSEVTGVPCEVIEVSVEDCDKAAPGGVGREAGESTACSSEFGWGQREGTLVLPWEIDPNLKLTSLREYFESEDWEAFFAKQDE</sequence>
<protein>
    <recommendedName>
        <fullName evidence="3">NmrA-like domain-containing protein</fullName>
    </recommendedName>
</protein>
<evidence type="ECO:0000259" key="3">
    <source>
        <dbReference type="Pfam" id="PF05368"/>
    </source>
</evidence>
<organism evidence="4 5">
    <name type="scientific">Coleophoma cylindrospora</name>
    <dbReference type="NCBI Taxonomy" id="1849047"/>
    <lineage>
        <taxon>Eukaryota</taxon>
        <taxon>Fungi</taxon>
        <taxon>Dikarya</taxon>
        <taxon>Ascomycota</taxon>
        <taxon>Pezizomycotina</taxon>
        <taxon>Leotiomycetes</taxon>
        <taxon>Helotiales</taxon>
        <taxon>Dermateaceae</taxon>
        <taxon>Coleophoma</taxon>
    </lineage>
</organism>
<dbReference type="AlphaFoldDB" id="A0A3D8S0J6"/>
<evidence type="ECO:0000313" key="4">
    <source>
        <dbReference type="EMBL" id="RDW79827.1"/>
    </source>
</evidence>
<evidence type="ECO:0000256" key="2">
    <source>
        <dbReference type="ARBA" id="ARBA00022857"/>
    </source>
</evidence>